<dbReference type="Proteomes" id="UP000195012">
    <property type="component" value="Unassembled WGS sequence"/>
</dbReference>
<feature type="transmembrane region" description="Helical" evidence="2">
    <location>
        <begin position="12"/>
        <end position="29"/>
    </location>
</feature>
<proteinExistence type="predicted"/>
<dbReference type="EMBL" id="NETL01000027">
    <property type="protein sequence ID" value="OTN64398.1"/>
    <property type="molecule type" value="Genomic_DNA"/>
</dbReference>
<protein>
    <submittedName>
        <fullName evidence="3">Uncharacterized protein</fullName>
    </submittedName>
</protein>
<evidence type="ECO:0000256" key="2">
    <source>
        <dbReference type="SAM" id="Phobius"/>
    </source>
</evidence>
<evidence type="ECO:0000256" key="1">
    <source>
        <dbReference type="SAM" id="MobiDB-lite"/>
    </source>
</evidence>
<dbReference type="VEuPathDB" id="PlasmoDB:PKNOH_S130191400"/>
<feature type="transmembrane region" description="Helical" evidence="2">
    <location>
        <begin position="299"/>
        <end position="327"/>
    </location>
</feature>
<keyword evidence="2" id="KW-0812">Transmembrane</keyword>
<comment type="caution">
    <text evidence="3">The sequence shown here is derived from an EMBL/GenBank/DDBJ whole genome shotgun (WGS) entry which is preliminary data.</text>
</comment>
<gene>
    <name evidence="3" type="ORF">PKNOH_S130191400</name>
</gene>
<dbReference type="VEuPathDB" id="PlasmoDB:PKA1H_110030400"/>
<feature type="region of interest" description="Disordered" evidence="1">
    <location>
        <begin position="62"/>
        <end position="108"/>
    </location>
</feature>
<keyword evidence="2" id="KW-0472">Membrane</keyword>
<name>A0A1Y3DMG6_PLAKN</name>
<keyword evidence="2" id="KW-1133">Transmembrane helix</keyword>
<sequence length="328" mass="37329">MRPQQSNSGTLFPTMLFLCILILCATHYLDKNDLGKVSNKKSGHNVFNVITSRVLRGYDETEIESREQNSSNNNPFLPGKKGLMDAPFNERNNNRNKDNFPSPKKKINGPFYQHNEKKLFHRLNASTHGRNGRFELYDRGDHHPCVADGYDVRDPSYGSTGKNRFSAVKRRDRSNYLFTSNSSMDSTSMGSCSSLFTGNSTFTDSSMDSLTDRSMDSLTDRSMYSITDNSTDSLTDSSMESLFDHSMESLFPKRRDVHGDYPTPFVRIRHGGSRRGQIPAFSGRTRPFRNRKVHRYLPAIFKVPILQFINTFACCLLLSIPILLLLVF</sequence>
<organism evidence="3 4">
    <name type="scientific">Plasmodium knowlesi</name>
    <dbReference type="NCBI Taxonomy" id="5850"/>
    <lineage>
        <taxon>Eukaryota</taxon>
        <taxon>Sar</taxon>
        <taxon>Alveolata</taxon>
        <taxon>Apicomplexa</taxon>
        <taxon>Aconoidasida</taxon>
        <taxon>Haemosporida</taxon>
        <taxon>Plasmodiidae</taxon>
        <taxon>Plasmodium</taxon>
        <taxon>Plasmodium (Plasmodium)</taxon>
    </lineage>
</organism>
<evidence type="ECO:0000313" key="3">
    <source>
        <dbReference type="EMBL" id="OTN64398.1"/>
    </source>
</evidence>
<reference evidence="3 4" key="1">
    <citation type="submission" date="2017-05" db="EMBL/GenBank/DDBJ databases">
        <title>PacBio assembly of a Plasmodium knowlesi genome sequence with Hi-C correction and manual annotation of the SICAvar gene family.</title>
        <authorList>
            <person name="Lapp S.A."/>
            <person name="Geraldo J.A."/>
            <person name="Chien J.-T."/>
            <person name="Ay F."/>
            <person name="Pakala S.B."/>
            <person name="Batugedara G."/>
            <person name="Humphrey J.C."/>
            <person name="Debarry J.D."/>
            <person name="Le Roch K.G."/>
            <person name="Galinski M.R."/>
            <person name="Kissinger J.C."/>
        </authorList>
    </citation>
    <scope>NUCLEOTIDE SEQUENCE [LARGE SCALE GENOMIC DNA]</scope>
    <source>
        <strain evidence="4">Malayan Strain Pk1 (A+)</strain>
    </source>
</reference>
<dbReference type="AlphaFoldDB" id="A0A1Y3DMG6"/>
<dbReference type="VEuPathDB" id="PlasmoDB:PKNH_1124900"/>
<accession>A0A1Y3DMG6</accession>
<evidence type="ECO:0000313" key="4">
    <source>
        <dbReference type="Proteomes" id="UP000195012"/>
    </source>
</evidence>